<dbReference type="GO" id="GO:0005096">
    <property type="term" value="F:GTPase activator activity"/>
    <property type="evidence" value="ECO:0007669"/>
    <property type="project" value="UniProtKB-KW"/>
</dbReference>
<keyword evidence="7" id="KW-0862">Zinc</keyword>
<dbReference type="Gene3D" id="2.30.29.30">
    <property type="entry name" value="Pleckstrin-homology domain (PH domain)/Phosphotyrosine-binding domain (PTB)"/>
    <property type="match status" value="2"/>
</dbReference>
<keyword evidence="5" id="KW-0677">Repeat</keyword>
<dbReference type="InterPro" id="IPR052589">
    <property type="entry name" value="Arf-GAP_dual-PH_domain"/>
</dbReference>
<dbReference type="FunFam" id="2.30.29.30:FF:000099">
    <property type="entry name" value="Arf-GAP with dual PH domain-containing protein 1"/>
    <property type="match status" value="1"/>
</dbReference>
<dbReference type="SMART" id="SM00233">
    <property type="entry name" value="PH"/>
    <property type="match status" value="2"/>
</dbReference>
<dbReference type="GO" id="GO:0005737">
    <property type="term" value="C:cytoplasm"/>
    <property type="evidence" value="ECO:0007669"/>
    <property type="project" value="UniProtKB-SubCell"/>
</dbReference>
<dbReference type="InterPro" id="IPR038508">
    <property type="entry name" value="ArfGAP_dom_sf"/>
</dbReference>
<comment type="subcellular location">
    <subcellularLocation>
        <location evidence="1">Cytoplasm</location>
    </subcellularLocation>
</comment>
<organism evidence="11 12">
    <name type="scientific">Paramormyrops kingsleyae</name>
    <dbReference type="NCBI Taxonomy" id="1676925"/>
    <lineage>
        <taxon>Eukaryota</taxon>
        <taxon>Metazoa</taxon>
        <taxon>Chordata</taxon>
        <taxon>Craniata</taxon>
        <taxon>Vertebrata</taxon>
        <taxon>Euteleostomi</taxon>
        <taxon>Actinopterygii</taxon>
        <taxon>Neopterygii</taxon>
        <taxon>Teleostei</taxon>
        <taxon>Osteoglossocephala</taxon>
        <taxon>Osteoglossomorpha</taxon>
        <taxon>Osteoglossiformes</taxon>
        <taxon>Mormyridae</taxon>
        <taxon>Paramormyrops</taxon>
    </lineage>
</organism>
<dbReference type="Ensembl" id="ENSPKIT00000042612.1">
    <property type="protein sequence ID" value="ENSPKIP00000018085.1"/>
    <property type="gene ID" value="ENSPKIG00000003778.1"/>
</dbReference>
<proteinExistence type="predicted"/>
<dbReference type="STRING" id="1676925.ENSPKIP00000018085"/>
<reference evidence="11" key="2">
    <citation type="submission" date="2025-09" db="UniProtKB">
        <authorList>
            <consortium name="Ensembl"/>
        </authorList>
    </citation>
    <scope>IDENTIFICATION</scope>
</reference>
<evidence type="ECO:0000313" key="11">
    <source>
        <dbReference type="Ensembl" id="ENSPKIP00000018085.1"/>
    </source>
</evidence>
<dbReference type="InterPro" id="IPR037849">
    <property type="entry name" value="PH1_ADAP"/>
</dbReference>
<keyword evidence="12" id="KW-1185">Reference proteome</keyword>
<reference evidence="11" key="1">
    <citation type="submission" date="2025-08" db="UniProtKB">
        <authorList>
            <consortium name="Ensembl"/>
        </authorList>
    </citation>
    <scope>IDENTIFICATION</scope>
</reference>
<dbReference type="PANTHER" id="PTHR46021:SF3">
    <property type="entry name" value="ARF-GAP WITH DUAL PH DOMAIN-CONTAINING PROTEIN 1"/>
    <property type="match status" value="1"/>
</dbReference>
<dbReference type="Pfam" id="PF01412">
    <property type="entry name" value="ArfGap"/>
    <property type="match status" value="1"/>
</dbReference>
<dbReference type="PROSITE" id="PS50115">
    <property type="entry name" value="ARFGAP"/>
    <property type="match status" value="1"/>
</dbReference>
<evidence type="ECO:0000256" key="4">
    <source>
        <dbReference type="ARBA" id="ARBA00022723"/>
    </source>
</evidence>
<dbReference type="GO" id="GO:0005547">
    <property type="term" value="F:phosphatidylinositol-3,4,5-trisphosphate binding"/>
    <property type="evidence" value="ECO:0007669"/>
    <property type="project" value="TreeGrafter"/>
</dbReference>
<dbReference type="SUPFAM" id="SSF57863">
    <property type="entry name" value="ArfGap/RecO-like zinc finger"/>
    <property type="match status" value="1"/>
</dbReference>
<evidence type="ECO:0000256" key="6">
    <source>
        <dbReference type="ARBA" id="ARBA00022771"/>
    </source>
</evidence>
<dbReference type="CDD" id="cd01251">
    <property type="entry name" value="PH2_ADAP"/>
    <property type="match status" value="1"/>
</dbReference>
<dbReference type="GO" id="GO:0008270">
    <property type="term" value="F:zinc ion binding"/>
    <property type="evidence" value="ECO:0007669"/>
    <property type="project" value="UniProtKB-KW"/>
</dbReference>
<evidence type="ECO:0000256" key="8">
    <source>
        <dbReference type="PROSITE-ProRule" id="PRU00288"/>
    </source>
</evidence>
<dbReference type="InterPro" id="IPR037851">
    <property type="entry name" value="PH2_ADAP"/>
</dbReference>
<evidence type="ECO:0000256" key="7">
    <source>
        <dbReference type="ARBA" id="ARBA00022833"/>
    </source>
</evidence>
<dbReference type="GO" id="GO:1902936">
    <property type="term" value="F:phosphatidylinositol bisphosphate binding"/>
    <property type="evidence" value="ECO:0007669"/>
    <property type="project" value="InterPro"/>
</dbReference>
<feature type="domain" description="PH" evidence="9">
    <location>
        <begin position="307"/>
        <end position="411"/>
    </location>
</feature>
<accession>A0A3B3RJS9</accession>
<keyword evidence="2" id="KW-0343">GTPase activation</keyword>
<dbReference type="InterPro" id="IPR001849">
    <property type="entry name" value="PH_domain"/>
</dbReference>
<feature type="domain" description="Arf-GAP" evidence="10">
    <location>
        <begin position="61"/>
        <end position="181"/>
    </location>
</feature>
<dbReference type="CDD" id="cd13252">
    <property type="entry name" value="PH1_ADAP"/>
    <property type="match status" value="1"/>
</dbReference>
<keyword evidence="3" id="KW-0963">Cytoplasm</keyword>
<dbReference type="PANTHER" id="PTHR46021">
    <property type="entry name" value="ARF-GAP WITH DUAL PH DOMAIN-CONTAINING PROTEIN 1-LIKE PROTEIN"/>
    <property type="match status" value="1"/>
</dbReference>
<name>A0A3B3RJS9_9TELE</name>
<dbReference type="SMART" id="SM00105">
    <property type="entry name" value="ArfGap"/>
    <property type="match status" value="1"/>
</dbReference>
<dbReference type="FunFam" id="2.30.29.30:FF:000080">
    <property type="entry name" value="Arf-GAP with dual PH domain-containing protein 1"/>
    <property type="match status" value="1"/>
</dbReference>
<evidence type="ECO:0000259" key="10">
    <source>
        <dbReference type="PROSITE" id="PS50115"/>
    </source>
</evidence>
<keyword evidence="4" id="KW-0479">Metal-binding</keyword>
<dbReference type="PROSITE" id="PS50003">
    <property type="entry name" value="PH_DOMAIN"/>
    <property type="match status" value="2"/>
</dbReference>
<evidence type="ECO:0000313" key="12">
    <source>
        <dbReference type="Proteomes" id="UP000261540"/>
    </source>
</evidence>
<feature type="domain" description="PH" evidence="9">
    <location>
        <begin position="184"/>
        <end position="285"/>
    </location>
</feature>
<dbReference type="SUPFAM" id="SSF50729">
    <property type="entry name" value="PH domain-like"/>
    <property type="match status" value="2"/>
</dbReference>
<dbReference type="InterPro" id="IPR001164">
    <property type="entry name" value="ArfGAP_dom"/>
</dbReference>
<evidence type="ECO:0000256" key="5">
    <source>
        <dbReference type="ARBA" id="ARBA00022737"/>
    </source>
</evidence>
<evidence type="ECO:0000259" key="9">
    <source>
        <dbReference type="PROSITE" id="PS50003"/>
    </source>
</evidence>
<dbReference type="PRINTS" id="PR00405">
    <property type="entry name" value="REVINTRACTNG"/>
</dbReference>
<evidence type="ECO:0000256" key="3">
    <source>
        <dbReference type="ARBA" id="ARBA00022490"/>
    </source>
</evidence>
<dbReference type="AlphaFoldDB" id="A0A3B3RJS9"/>
<dbReference type="Pfam" id="PF00169">
    <property type="entry name" value="PH"/>
    <property type="match status" value="2"/>
</dbReference>
<dbReference type="Gene3D" id="1.10.220.150">
    <property type="entry name" value="Arf GTPase activating protein"/>
    <property type="match status" value="1"/>
</dbReference>
<protein>
    <submittedName>
        <fullName evidence="11">ArfGAP with dual PH domains 1</fullName>
    </submittedName>
</protein>
<dbReference type="GeneTree" id="ENSGT00940000155698"/>
<dbReference type="Proteomes" id="UP000261540">
    <property type="component" value="Unplaced"/>
</dbReference>
<dbReference type="InterPro" id="IPR037278">
    <property type="entry name" value="ARFGAP/RecO"/>
</dbReference>
<keyword evidence="6 8" id="KW-0863">Zinc-finger</keyword>
<dbReference type="InterPro" id="IPR011993">
    <property type="entry name" value="PH-like_dom_sf"/>
</dbReference>
<evidence type="ECO:0000256" key="1">
    <source>
        <dbReference type="ARBA" id="ARBA00004496"/>
    </source>
</evidence>
<evidence type="ECO:0000256" key="2">
    <source>
        <dbReference type="ARBA" id="ARBA00022468"/>
    </source>
</evidence>
<dbReference type="GO" id="GO:0005886">
    <property type="term" value="C:plasma membrane"/>
    <property type="evidence" value="ECO:0007669"/>
    <property type="project" value="TreeGrafter"/>
</dbReference>
<sequence>MIFTECTEILLLFYFKTSIKISRVQLTFRALRVKCTGKKICFPEAYCPGGDKMTTENDTERPSLKSILKQPGNDICADCGAPDPQWGSCTLGVLLCHGCSGIHMTIMEISKIKPLVDSKWADSEVQFLAAHGNKVAKLKYETAVPIYYHRPKYLDAQILKEQWIKAKYERQEFMDPMKRQTYQEELREGYLMKRGRDNGQYLSRRFVLTEKEGTLKYYTKEDNKVPKVAIKVDVINATFQPEKIGHSNGLQISFLKDNRTRNLFLFHEDGRVMVDWFNAIRAVQFRWLKLAFPAAPDQELTTRMMRMYVKEGFMEKTGPRQTEVFKKRWFTLDNRRLMYFKDPLDAFAKGELFLGQKDLGYSASPGLPEGRECGEWSHGITVTTPERSYVFTCESEGDQQDWLRHFNKVINSVMSPQDFASKQPSLPAPQNKTHMYICRQCPLPHPPSFCSGILAQTQMKR</sequence>